<accession>A0A8H5WIN5</accession>
<dbReference type="PANTHER" id="PTHR36142">
    <property type="entry name" value="METALLO-HYDROLASE/OXIDOREDUCTASE SUPERFAMILY PROTEIN"/>
    <property type="match status" value="1"/>
</dbReference>
<organism evidence="1 2">
    <name type="scientific">Fusarium heterosporum</name>
    <dbReference type="NCBI Taxonomy" id="42747"/>
    <lineage>
        <taxon>Eukaryota</taxon>
        <taxon>Fungi</taxon>
        <taxon>Dikarya</taxon>
        <taxon>Ascomycota</taxon>
        <taxon>Pezizomycotina</taxon>
        <taxon>Sordariomycetes</taxon>
        <taxon>Hypocreomycetidae</taxon>
        <taxon>Hypocreales</taxon>
        <taxon>Nectriaceae</taxon>
        <taxon>Fusarium</taxon>
        <taxon>Fusarium heterosporum species complex</taxon>
    </lineage>
</organism>
<dbReference type="Proteomes" id="UP000567885">
    <property type="component" value="Unassembled WGS sequence"/>
</dbReference>
<dbReference type="EMBL" id="JAAGWQ010000214">
    <property type="protein sequence ID" value="KAF5659568.1"/>
    <property type="molecule type" value="Genomic_DNA"/>
</dbReference>
<evidence type="ECO:0000313" key="1">
    <source>
        <dbReference type="EMBL" id="KAF5659568.1"/>
    </source>
</evidence>
<proteinExistence type="predicted"/>
<name>A0A8H5WIN5_FUSHE</name>
<keyword evidence="2" id="KW-1185">Reference proteome</keyword>
<comment type="caution">
    <text evidence="1">The sequence shown here is derived from an EMBL/GenBank/DDBJ whole genome shotgun (WGS) entry which is preliminary data.</text>
</comment>
<dbReference type="AlphaFoldDB" id="A0A8H5WIN5"/>
<protein>
    <submittedName>
        <fullName evidence="1">Uncharacterized protein</fullName>
    </submittedName>
</protein>
<reference evidence="1 2" key="1">
    <citation type="submission" date="2020-05" db="EMBL/GenBank/DDBJ databases">
        <title>Identification and distribution of gene clusters putatively required for synthesis of sphingolipid metabolism inhibitors in phylogenetically diverse species of the filamentous fungus Fusarium.</title>
        <authorList>
            <person name="Kim H.-S."/>
            <person name="Busman M."/>
            <person name="Brown D.W."/>
            <person name="Divon H."/>
            <person name="Uhlig S."/>
            <person name="Proctor R.H."/>
        </authorList>
    </citation>
    <scope>NUCLEOTIDE SEQUENCE [LARGE SCALE GENOMIC DNA]</scope>
    <source>
        <strain evidence="1 2">NRRL 20693</strain>
    </source>
</reference>
<gene>
    <name evidence="1" type="ORF">FHETE_9352</name>
</gene>
<evidence type="ECO:0000313" key="2">
    <source>
        <dbReference type="Proteomes" id="UP000567885"/>
    </source>
</evidence>
<sequence length="350" mass="38934">MPETPRDHIVKYLSDPSKALRPIFTSLNGDNSWLMSFPRPESERAATGKVFYHLVFEPWLKGAAHVLNSWFVNIAMVNEPEVSTFGSIENLVREIEHVAVAYLPSVDRNQDVDLGVSSPVDAILLGFYLSDHLHPETLKSFPPHVPIIATPPAVDVIKPWKHFKTIRVISNLSPSATSWKTPDLHPGDPLPTWLTPIFLPGRSELNFVFAIIWSHTMGNEEIHEAILDSPHGVKPEEKTLNAFLDSEPKTKKLAMLHGLKESRTGGVLTTYGAKGGLALNRKVGGVEHWIVTHSSELEYTGVFMRVVGTKDTPRTIEWALEEEEKKDSNLERVALPNVVRVANGGSMILV</sequence>
<dbReference type="PANTHER" id="PTHR36142:SF2">
    <property type="entry name" value="METALLO-HYDROLASE_OXIDOREDUCTASE SUPERFAMILY PROTEIN"/>
    <property type="match status" value="1"/>
</dbReference>
<dbReference type="OrthoDB" id="9971601at2759"/>